<reference evidence="1 2" key="1">
    <citation type="journal article" date="2015" name="Genome Biol. Evol.">
        <title>Comparative Genomics of a Bacterivorous Green Alga Reveals Evolutionary Causalities and Consequences of Phago-Mixotrophic Mode of Nutrition.</title>
        <authorList>
            <person name="Burns J.A."/>
            <person name="Paasch A."/>
            <person name="Narechania A."/>
            <person name="Kim E."/>
        </authorList>
    </citation>
    <scope>NUCLEOTIDE SEQUENCE [LARGE SCALE GENOMIC DNA]</scope>
    <source>
        <strain evidence="1 2">PLY_AMNH</strain>
    </source>
</reference>
<evidence type="ECO:0000313" key="1">
    <source>
        <dbReference type="EMBL" id="KAK3289212.1"/>
    </source>
</evidence>
<keyword evidence="2" id="KW-1185">Reference proteome</keyword>
<dbReference type="EMBL" id="LGRX02000199">
    <property type="protein sequence ID" value="KAK3289212.1"/>
    <property type="molecule type" value="Genomic_DNA"/>
</dbReference>
<proteinExistence type="predicted"/>
<name>A0AAE0H3H3_9CHLO</name>
<dbReference type="AlphaFoldDB" id="A0AAE0H3H3"/>
<accession>A0AAE0H3H3</accession>
<organism evidence="1 2">
    <name type="scientific">Cymbomonas tetramitiformis</name>
    <dbReference type="NCBI Taxonomy" id="36881"/>
    <lineage>
        <taxon>Eukaryota</taxon>
        <taxon>Viridiplantae</taxon>
        <taxon>Chlorophyta</taxon>
        <taxon>Pyramimonadophyceae</taxon>
        <taxon>Pyramimonadales</taxon>
        <taxon>Pyramimonadaceae</taxon>
        <taxon>Cymbomonas</taxon>
    </lineage>
</organism>
<gene>
    <name evidence="1" type="ORF">CYMTET_3345</name>
</gene>
<comment type="caution">
    <text evidence="1">The sequence shown here is derived from an EMBL/GenBank/DDBJ whole genome shotgun (WGS) entry which is preliminary data.</text>
</comment>
<dbReference type="Proteomes" id="UP001190700">
    <property type="component" value="Unassembled WGS sequence"/>
</dbReference>
<protein>
    <submittedName>
        <fullName evidence="1">Uncharacterized protein</fullName>
    </submittedName>
</protein>
<evidence type="ECO:0000313" key="2">
    <source>
        <dbReference type="Proteomes" id="UP001190700"/>
    </source>
</evidence>
<sequence>MKGIYSDSSGKNSHKDKKAAEYLRLRASLLLHDGFEDALLNLTSRNVNSDGIKKFDRHLDFRSPCCDIEWQEGKYVCINGGDNVIPGYWKDVSNNGSNEAR</sequence>